<dbReference type="GO" id="GO:0016740">
    <property type="term" value="F:transferase activity"/>
    <property type="evidence" value="ECO:0007669"/>
    <property type="project" value="UniProtKB-KW"/>
</dbReference>
<gene>
    <name evidence="3" type="ORF">F1654_01275</name>
</gene>
<dbReference type="PANTHER" id="PTHR44051">
    <property type="entry name" value="GLUTATHIONE S-TRANSFERASE-RELATED"/>
    <property type="match status" value="1"/>
</dbReference>
<dbReference type="SFLD" id="SFLDG00358">
    <property type="entry name" value="Main_(cytGST)"/>
    <property type="match status" value="1"/>
</dbReference>
<evidence type="ECO:0000313" key="4">
    <source>
        <dbReference type="Proteomes" id="UP000325122"/>
    </source>
</evidence>
<evidence type="ECO:0000259" key="2">
    <source>
        <dbReference type="PROSITE" id="PS50405"/>
    </source>
</evidence>
<proteinExistence type="predicted"/>
<feature type="domain" description="GST N-terminal" evidence="1">
    <location>
        <begin position="1"/>
        <end position="81"/>
    </location>
</feature>
<dbReference type="CDD" id="cd03051">
    <property type="entry name" value="GST_N_GTT2_like"/>
    <property type="match status" value="1"/>
</dbReference>
<evidence type="ECO:0000259" key="1">
    <source>
        <dbReference type="PROSITE" id="PS50404"/>
    </source>
</evidence>
<dbReference type="InterPro" id="IPR040079">
    <property type="entry name" value="Glutathione_S-Trfase"/>
</dbReference>
<dbReference type="Pfam" id="PF13409">
    <property type="entry name" value="GST_N_2"/>
    <property type="match status" value="1"/>
</dbReference>
<dbReference type="Pfam" id="PF00043">
    <property type="entry name" value="GST_C"/>
    <property type="match status" value="1"/>
</dbReference>
<dbReference type="InterPro" id="IPR004046">
    <property type="entry name" value="GST_C"/>
</dbReference>
<dbReference type="SFLD" id="SFLDS00019">
    <property type="entry name" value="Glutathione_Transferase_(cytos"/>
    <property type="match status" value="1"/>
</dbReference>
<dbReference type="PANTHER" id="PTHR44051:SF8">
    <property type="entry name" value="GLUTATHIONE S-TRANSFERASE GSTA"/>
    <property type="match status" value="1"/>
</dbReference>
<organism evidence="3 4">
    <name type="scientific">Alkalicaulis satelles</name>
    <dbReference type="NCBI Taxonomy" id="2609175"/>
    <lineage>
        <taxon>Bacteria</taxon>
        <taxon>Pseudomonadati</taxon>
        <taxon>Pseudomonadota</taxon>
        <taxon>Alphaproteobacteria</taxon>
        <taxon>Maricaulales</taxon>
        <taxon>Maricaulaceae</taxon>
        <taxon>Alkalicaulis</taxon>
    </lineage>
</organism>
<dbReference type="EMBL" id="VWOJ01000001">
    <property type="protein sequence ID" value="KAA5805481.1"/>
    <property type="molecule type" value="Genomic_DNA"/>
</dbReference>
<sequence length="209" mass="23452">MTFYDCATAPSPRRARMVIAEKRVDVARVEIDLRNGEHFSPEFQAINPRCTVPVLVTEEGEALCDNAAIVRYLEALYPDPPLLGRSPLEQARTAEWVWRVESEGLMAIMEVLRNSSKALKDRALPGPDPVPQIPELAERGRARGQRFFSVMDERLRQTPWLAGDAFSFADISALVFVDFAGWVKMEPEPGLDALKAWREACRARPSGQV</sequence>
<feature type="domain" description="GST C-terminal" evidence="2">
    <location>
        <begin position="86"/>
        <end position="209"/>
    </location>
</feature>
<dbReference type="SUPFAM" id="SSF52833">
    <property type="entry name" value="Thioredoxin-like"/>
    <property type="match status" value="1"/>
</dbReference>
<name>A0A5M6ZT32_9PROT</name>
<accession>A0A5M6ZT32</accession>
<dbReference type="InterPro" id="IPR034345">
    <property type="entry name" value="Gtt2-like_N"/>
</dbReference>
<dbReference type="SUPFAM" id="SSF47616">
    <property type="entry name" value="GST C-terminal domain-like"/>
    <property type="match status" value="1"/>
</dbReference>
<dbReference type="AlphaFoldDB" id="A0A5M6ZT32"/>
<dbReference type="PROSITE" id="PS50405">
    <property type="entry name" value="GST_CTER"/>
    <property type="match status" value="1"/>
</dbReference>
<dbReference type="InterPro" id="IPR010987">
    <property type="entry name" value="Glutathione-S-Trfase_C-like"/>
</dbReference>
<dbReference type="InterPro" id="IPR004045">
    <property type="entry name" value="Glutathione_S-Trfase_N"/>
</dbReference>
<evidence type="ECO:0000313" key="3">
    <source>
        <dbReference type="EMBL" id="KAA5805481.1"/>
    </source>
</evidence>
<keyword evidence="3" id="KW-0808">Transferase</keyword>
<dbReference type="InterPro" id="IPR036282">
    <property type="entry name" value="Glutathione-S-Trfase_C_sf"/>
</dbReference>
<reference evidence="3 4" key="1">
    <citation type="submission" date="2019-09" db="EMBL/GenBank/DDBJ databases">
        <authorList>
            <person name="Kevbrin V."/>
            <person name="Grouzdev D.S."/>
        </authorList>
    </citation>
    <scope>NUCLEOTIDE SEQUENCE [LARGE SCALE GENOMIC DNA]</scope>
    <source>
        <strain evidence="3 4">G-192</strain>
    </source>
</reference>
<keyword evidence="4" id="KW-1185">Reference proteome</keyword>
<comment type="caution">
    <text evidence="3">The sequence shown here is derived from an EMBL/GenBank/DDBJ whole genome shotgun (WGS) entry which is preliminary data.</text>
</comment>
<dbReference type="PROSITE" id="PS50404">
    <property type="entry name" value="GST_NTER"/>
    <property type="match status" value="1"/>
</dbReference>
<dbReference type="Proteomes" id="UP000325122">
    <property type="component" value="Unassembled WGS sequence"/>
</dbReference>
<dbReference type="InterPro" id="IPR036249">
    <property type="entry name" value="Thioredoxin-like_sf"/>
</dbReference>
<protein>
    <submittedName>
        <fullName evidence="3">Glutathione S-transferase family protein</fullName>
    </submittedName>
</protein>
<dbReference type="Gene3D" id="3.40.30.10">
    <property type="entry name" value="Glutaredoxin"/>
    <property type="match status" value="1"/>
</dbReference>
<dbReference type="Gene3D" id="1.20.1050.10">
    <property type="match status" value="1"/>
</dbReference>